<dbReference type="Proteomes" id="UP000216454">
    <property type="component" value="Unassembled WGS sequence"/>
</dbReference>
<dbReference type="AlphaFoldDB" id="A0A261ES89"/>
<evidence type="ECO:0000256" key="1">
    <source>
        <dbReference type="ARBA" id="ARBA00022649"/>
    </source>
</evidence>
<dbReference type="Pfam" id="PF05016">
    <property type="entry name" value="ParE_toxin"/>
    <property type="match status" value="1"/>
</dbReference>
<gene>
    <name evidence="2" type="ORF">PSSU_1548</name>
</gene>
<dbReference type="InterPro" id="IPR035093">
    <property type="entry name" value="RelE/ParE_toxin_dom_sf"/>
</dbReference>
<dbReference type="InterPro" id="IPR007712">
    <property type="entry name" value="RelE/ParE_toxin"/>
</dbReference>
<protein>
    <submittedName>
        <fullName evidence="2">Plasmid stabilization protein ParE</fullName>
    </submittedName>
</protein>
<sequence>MDGHDPKCATFRALPAEADLHEIRDYIAETLLVPDVALNCIRVIRKEMEKLSYMADIIAPEEREPWHSRGVRKIIAKNFYIYYRPDEASGRVYVLNVIYAKRDQLKALNKMNLYD</sequence>
<evidence type="ECO:0000313" key="2">
    <source>
        <dbReference type="EMBL" id="OZG49724.1"/>
    </source>
</evidence>
<reference evidence="2 3" key="1">
    <citation type="journal article" date="2017" name="BMC Genomics">
        <title>Comparative genomic and phylogenomic analyses of the Bifidobacteriaceae family.</title>
        <authorList>
            <person name="Lugli G.A."/>
            <person name="Milani C."/>
            <person name="Turroni F."/>
            <person name="Duranti S."/>
            <person name="Mancabelli L."/>
            <person name="Mangifesta M."/>
            <person name="Ferrario C."/>
            <person name="Modesto M."/>
            <person name="Mattarelli P."/>
            <person name="Jiri K."/>
            <person name="van Sinderen D."/>
            <person name="Ventura M."/>
        </authorList>
    </citation>
    <scope>NUCLEOTIDE SEQUENCE [LARGE SCALE GENOMIC DNA]</scope>
    <source>
        <strain evidence="2 3">DSM 24744</strain>
    </source>
</reference>
<name>A0A261ES89_9BIFI</name>
<keyword evidence="1" id="KW-1277">Toxin-antitoxin system</keyword>
<dbReference type="Gene3D" id="3.30.2310.20">
    <property type="entry name" value="RelE-like"/>
    <property type="match status" value="1"/>
</dbReference>
<keyword evidence="3" id="KW-1185">Reference proteome</keyword>
<accession>A0A261ES89</accession>
<evidence type="ECO:0000313" key="3">
    <source>
        <dbReference type="Proteomes" id="UP000216454"/>
    </source>
</evidence>
<dbReference type="EMBL" id="MWWQ01000014">
    <property type="protein sequence ID" value="OZG49724.1"/>
    <property type="molecule type" value="Genomic_DNA"/>
</dbReference>
<comment type="caution">
    <text evidence="2">The sequence shown here is derived from an EMBL/GenBank/DDBJ whole genome shotgun (WGS) entry which is preliminary data.</text>
</comment>
<organism evidence="2 3">
    <name type="scientific">Pseudoscardovia suis</name>
    <dbReference type="NCBI Taxonomy" id="987063"/>
    <lineage>
        <taxon>Bacteria</taxon>
        <taxon>Bacillati</taxon>
        <taxon>Actinomycetota</taxon>
        <taxon>Actinomycetes</taxon>
        <taxon>Bifidobacteriales</taxon>
        <taxon>Bifidobacteriaceae</taxon>
        <taxon>Pseudoscardovia</taxon>
    </lineage>
</organism>
<proteinExistence type="predicted"/>
<dbReference type="OrthoDB" id="3268478at2"/>